<dbReference type="RefSeq" id="WP_122637448.1">
    <property type="nucleotide sequence ID" value="NZ_QWIU01000002.1"/>
</dbReference>
<dbReference type="OrthoDB" id="1254943at2"/>
<dbReference type="AlphaFoldDB" id="A0A3M7TLP5"/>
<comment type="caution">
    <text evidence="1">The sequence shown here is derived from an EMBL/GenBank/DDBJ whole genome shotgun (WGS) entry which is preliminary data.</text>
</comment>
<accession>A0A3M7TLP5</accession>
<sequence>MRLYSSINSFCDSYAIPISESTIGYLQFFSELVIPNSTDVVTLKCYVVDVIAMNEVLATPLNSIVQYLGDDTFRMLIQGFHDIPESFRFRFKIVITTDSNSAIVYSDLFSFEKCVVSYPIIPCLAEGQQYSGSGAFLGEITGSIVYQSWHTHEPKKYTPVVFLRNLSFNKKTSTIEYKKLNNKPLKSTLKKNFNLICEPVSSMYSEYVMDIFGFGKINLLAKTYAFDTYSDEILDEKDCYSLYKISATAYQETQLRLQCSNQCVVLDPITCDDLVSPDENIIVQVSPDDFVIGHTLDITQQILNSTGFDISELDFLNGIRNDCWIIVYDGSHIMLRYDPVNPNGSCEELAFNYSICGVMISVVIKMVTQELPCIASTLTSITYSGIDPMGYTIIGEFNTEIRLQYSIDHVNWIDAGIFPIGTEIFTNSLPVDSQLYVRVISTCGEGLISNVIEYQSFIIDYRSDFVSTIYKADSGSHYVGQLKFNNLQIHTVDLSDIVKVEVRCRFRAIGENIWFDQTETYDIPIPSPSLSLSHQFIYGFKDPSKYIGTRDWNGADNFFHEIKIYTSLGNYIAFPPATANQMWYGDYPDAIT</sequence>
<evidence type="ECO:0000313" key="1">
    <source>
        <dbReference type="EMBL" id="RNA63499.1"/>
    </source>
</evidence>
<dbReference type="EMBL" id="QWIU01000002">
    <property type="protein sequence ID" value="RNA63499.1"/>
    <property type="molecule type" value="Genomic_DNA"/>
</dbReference>
<protein>
    <submittedName>
        <fullName evidence="1">Uncharacterized protein</fullName>
    </submittedName>
</protein>
<proteinExistence type="predicted"/>
<name>A0A3M7TLP5_9FLAO</name>
<evidence type="ECO:0000313" key="2">
    <source>
        <dbReference type="Proteomes" id="UP000278775"/>
    </source>
</evidence>
<organism evidence="1 2">
    <name type="scientific">Chryseobacterium nematophagum</name>
    <dbReference type="NCBI Taxonomy" id="2305228"/>
    <lineage>
        <taxon>Bacteria</taxon>
        <taxon>Pseudomonadati</taxon>
        <taxon>Bacteroidota</taxon>
        <taxon>Flavobacteriia</taxon>
        <taxon>Flavobacteriales</taxon>
        <taxon>Weeksellaceae</taxon>
        <taxon>Chryseobacterium group</taxon>
        <taxon>Chryseobacterium</taxon>
    </lineage>
</organism>
<dbReference type="Proteomes" id="UP000278775">
    <property type="component" value="Unassembled WGS sequence"/>
</dbReference>
<gene>
    <name evidence="1" type="ORF">D1631_17020</name>
</gene>
<reference evidence="1 2" key="1">
    <citation type="submission" date="2018-08" db="EMBL/GenBank/DDBJ databases">
        <title>Chryseobacterium nematophagum: a novel matrix digesting pathogen of nematodes.</title>
        <authorList>
            <person name="Page A."/>
            <person name="Roberts M."/>
            <person name="Felix M.-A."/>
            <person name="Weir W."/>
        </authorList>
    </citation>
    <scope>NUCLEOTIDE SEQUENCE [LARGE SCALE GENOMIC DNA]</scope>
    <source>
        <strain evidence="1 2">JUb129</strain>
    </source>
</reference>